<evidence type="ECO:0000313" key="1">
    <source>
        <dbReference type="EMBL" id="MDQ1209422.1"/>
    </source>
</evidence>
<dbReference type="EC" id="2.5.1.18" evidence="1"/>
<dbReference type="InterPro" id="IPR036282">
    <property type="entry name" value="Glutathione-S-Trfase_C_sf"/>
</dbReference>
<gene>
    <name evidence="1" type="ORF">QE380_002345</name>
</gene>
<organism evidence="1 2">
    <name type="scientific">Acinetobacter baylyi</name>
    <dbReference type="NCBI Taxonomy" id="202950"/>
    <lineage>
        <taxon>Bacteria</taxon>
        <taxon>Pseudomonadati</taxon>
        <taxon>Pseudomonadota</taxon>
        <taxon>Gammaproteobacteria</taxon>
        <taxon>Moraxellales</taxon>
        <taxon>Moraxellaceae</taxon>
        <taxon>Acinetobacter</taxon>
    </lineage>
</organism>
<reference evidence="1 2" key="1">
    <citation type="submission" date="2023-07" db="EMBL/GenBank/DDBJ databases">
        <title>Functional and genomic diversity of the sorghum phyllosphere microbiome.</title>
        <authorList>
            <person name="Shade A."/>
        </authorList>
    </citation>
    <scope>NUCLEOTIDE SEQUENCE [LARGE SCALE GENOMIC DNA]</scope>
    <source>
        <strain evidence="1 2">SORGH_AS_0887</strain>
    </source>
</reference>
<dbReference type="Gene3D" id="1.20.1050.10">
    <property type="match status" value="1"/>
</dbReference>
<dbReference type="GO" id="GO:0004364">
    <property type="term" value="F:glutathione transferase activity"/>
    <property type="evidence" value="ECO:0007669"/>
    <property type="project" value="UniProtKB-EC"/>
</dbReference>
<comment type="caution">
    <text evidence="1">The sequence shown here is derived from an EMBL/GenBank/DDBJ whole genome shotgun (WGS) entry which is preliminary data.</text>
</comment>
<accession>A0ABU0UXZ1</accession>
<dbReference type="SUPFAM" id="SSF47616">
    <property type="entry name" value="GST C-terminal domain-like"/>
    <property type="match status" value="1"/>
</dbReference>
<proteinExistence type="predicted"/>
<keyword evidence="2" id="KW-1185">Reference proteome</keyword>
<name>A0ABU0UXZ1_ACIBI</name>
<dbReference type="EMBL" id="JAUTBK010000002">
    <property type="protein sequence ID" value="MDQ1209422.1"/>
    <property type="molecule type" value="Genomic_DNA"/>
</dbReference>
<sequence length="206" mass="23758">MNSNIVSVHFKLADDPLSTECYSVRLILEALEVPYQSYYEPLDALDLNILPPLLSDRGLEHESVDQFFSFLAISAQLQQQWYPNIYLNDLKHWNQFNQSLKNNLGVLRKAALDFGYFLDNEAFLIQEAESKLNQLNDHLCLQTVLGQKWLLNTEQPTLADLLIFPQVALASDAGVKLDNDLHIRRWINRIRHLPYFIPMPGLLAVH</sequence>
<protein>
    <submittedName>
        <fullName evidence="1">Glutathione S-transferase</fullName>
        <ecNumber evidence="1">2.5.1.18</ecNumber>
    </submittedName>
</protein>
<dbReference type="Proteomes" id="UP001233360">
    <property type="component" value="Unassembled WGS sequence"/>
</dbReference>
<dbReference type="RefSeq" id="WP_307003878.1">
    <property type="nucleotide sequence ID" value="NZ_JAUTBK010000002.1"/>
</dbReference>
<evidence type="ECO:0000313" key="2">
    <source>
        <dbReference type="Proteomes" id="UP001233360"/>
    </source>
</evidence>
<keyword evidence="1" id="KW-0808">Transferase</keyword>